<reference evidence="1 2" key="1">
    <citation type="journal article" date="2021" name="Genome Biol.">
        <title>AFLAP: assembly-free linkage analysis pipeline using k-mers from genome sequencing data.</title>
        <authorList>
            <person name="Fletcher K."/>
            <person name="Zhang L."/>
            <person name="Gil J."/>
            <person name="Han R."/>
            <person name="Cavanaugh K."/>
            <person name="Michelmore R."/>
        </authorList>
    </citation>
    <scope>NUCLEOTIDE SEQUENCE [LARGE SCALE GENOMIC DNA]</scope>
    <source>
        <strain evidence="1 2">SF5</strain>
    </source>
</reference>
<comment type="caution">
    <text evidence="1">The sequence shown here is derived from an EMBL/GenBank/DDBJ whole genome shotgun (WGS) entry which is preliminary data.</text>
</comment>
<organism evidence="1 2">
    <name type="scientific">Bremia lactucae</name>
    <name type="common">Lettuce downy mildew</name>
    <dbReference type="NCBI Taxonomy" id="4779"/>
    <lineage>
        <taxon>Eukaryota</taxon>
        <taxon>Sar</taxon>
        <taxon>Stramenopiles</taxon>
        <taxon>Oomycota</taxon>
        <taxon>Peronosporomycetes</taxon>
        <taxon>Peronosporales</taxon>
        <taxon>Peronosporaceae</taxon>
        <taxon>Bremia</taxon>
    </lineage>
</organism>
<protein>
    <submittedName>
        <fullName evidence="1">Uncharacterized protein</fullName>
    </submittedName>
</protein>
<proteinExistence type="predicted"/>
<evidence type="ECO:0000313" key="2">
    <source>
        <dbReference type="Proteomes" id="UP000294530"/>
    </source>
</evidence>
<evidence type="ECO:0000313" key="1">
    <source>
        <dbReference type="EMBL" id="TDH65883.1"/>
    </source>
</evidence>
<dbReference type="GeneID" id="94350014"/>
<gene>
    <name evidence="1" type="ORF">CCR75_006273</name>
</gene>
<dbReference type="EMBL" id="SHOA02000013">
    <property type="protein sequence ID" value="TDH65883.1"/>
    <property type="molecule type" value="Genomic_DNA"/>
</dbReference>
<dbReference type="OrthoDB" id="120709at2759"/>
<dbReference type="KEGG" id="blac:94350014"/>
<dbReference type="RefSeq" id="XP_067815382.1">
    <property type="nucleotide sequence ID" value="XM_067964343.1"/>
</dbReference>
<sequence>MGAGTVTLLEINNVPNQTRIACCLPSGEFVFVADTCAPELGATNAADLYGGNLFQYLVQSDAENLEKFLQRADYSMSHMHALEQKHIMVRLINKPNIQLHIQLSTAPLTLRMKRCIDTIQSLSSSFNLFADSSSFVLSQDEFRSVLKTPLESDESPHLFAPLPTEDDDELVFLKTENGCFSPTCLTCVVPLELKHRHSSFEDSGTEETDDDLRKSLSNLAFEADWTSEACS</sequence>
<accession>A0A976FFN6</accession>
<keyword evidence="2" id="KW-1185">Reference proteome</keyword>
<name>A0A976FFN6_BRELC</name>
<dbReference type="Proteomes" id="UP000294530">
    <property type="component" value="Unassembled WGS sequence"/>
</dbReference>
<dbReference type="AlphaFoldDB" id="A0A976FFN6"/>